<accession>A0A953I116</accession>
<evidence type="ECO:0008006" key="6">
    <source>
        <dbReference type="Google" id="ProtNLM"/>
    </source>
</evidence>
<dbReference type="Proteomes" id="UP000732377">
    <property type="component" value="Unassembled WGS sequence"/>
</dbReference>
<dbReference type="InterPro" id="IPR025184">
    <property type="entry name" value="AadA_C"/>
</dbReference>
<gene>
    <name evidence="4" type="ORF">CWE10_01975</name>
</gene>
<evidence type="ECO:0000259" key="2">
    <source>
        <dbReference type="Pfam" id="PF01909"/>
    </source>
</evidence>
<dbReference type="RefSeq" id="WP_273377673.1">
    <property type="nucleotide sequence ID" value="NZ_PIUK01000009.1"/>
</dbReference>
<dbReference type="Pfam" id="PF01909">
    <property type="entry name" value="NTP_transf_2"/>
    <property type="match status" value="1"/>
</dbReference>
<dbReference type="GO" id="GO:0016779">
    <property type="term" value="F:nucleotidyltransferase activity"/>
    <property type="evidence" value="ECO:0007669"/>
    <property type="project" value="InterPro"/>
</dbReference>
<evidence type="ECO:0000256" key="1">
    <source>
        <dbReference type="ARBA" id="ARBA00022679"/>
    </source>
</evidence>
<dbReference type="InterPro" id="IPR002934">
    <property type="entry name" value="Polymerase_NTP_transf_dom"/>
</dbReference>
<proteinExistence type="predicted"/>
<evidence type="ECO:0000313" key="5">
    <source>
        <dbReference type="Proteomes" id="UP000732377"/>
    </source>
</evidence>
<dbReference type="EMBL" id="PIUK01000009">
    <property type="protein sequence ID" value="MBY6274977.1"/>
    <property type="molecule type" value="Genomic_DNA"/>
</dbReference>
<dbReference type="SUPFAM" id="SSF81301">
    <property type="entry name" value="Nucleotidyltransferase"/>
    <property type="match status" value="1"/>
</dbReference>
<keyword evidence="1" id="KW-0808">Transferase</keyword>
<comment type="caution">
    <text evidence="4">The sequence shown here is derived from an EMBL/GenBank/DDBJ whole genome shotgun (WGS) entry which is preliminary data.</text>
</comment>
<dbReference type="InterPro" id="IPR043519">
    <property type="entry name" value="NT_sf"/>
</dbReference>
<reference evidence="4" key="1">
    <citation type="submission" date="2017-11" db="EMBL/GenBank/DDBJ databases">
        <title>Three new genomes from thermophilic consortium.</title>
        <authorList>
            <person name="Quaggio R."/>
            <person name="Amgarten D."/>
            <person name="Setubal J.C."/>
        </authorList>
    </citation>
    <scope>NUCLEOTIDE SEQUENCE</scope>
    <source>
        <strain evidence="4">ZCTH01-B2</strain>
    </source>
</reference>
<name>A0A953I116_SYMTR</name>
<feature type="domain" description="Polymerase nucleotidyl transferase" evidence="2">
    <location>
        <begin position="28"/>
        <end position="60"/>
    </location>
</feature>
<evidence type="ECO:0000259" key="3">
    <source>
        <dbReference type="Pfam" id="PF13427"/>
    </source>
</evidence>
<feature type="domain" description="Adenylyltransferase AadA C-terminal" evidence="3">
    <location>
        <begin position="142"/>
        <end position="233"/>
    </location>
</feature>
<dbReference type="AlphaFoldDB" id="A0A953I116"/>
<protein>
    <recommendedName>
        <fullName evidence="6">Adenylyltransferase AadA C-terminal domain-containing protein</fullName>
    </recommendedName>
</protein>
<dbReference type="CDD" id="cd05403">
    <property type="entry name" value="NT_KNTase_like"/>
    <property type="match status" value="1"/>
</dbReference>
<dbReference type="Pfam" id="PF13427">
    <property type="entry name" value="AadA_C"/>
    <property type="match status" value="1"/>
</dbReference>
<evidence type="ECO:0000313" key="4">
    <source>
        <dbReference type="EMBL" id="MBY6274977.1"/>
    </source>
</evidence>
<sequence length="256" mass="27601">MDMSLPPDVAELMQSFASGLRRVLGEKLVGVYLGGSVSLGDYCAGSSDLDFLVVTDGRLSPADLDALAVFHREFLTAHPSAGRLEGDYAPRECIIPEGTTVPVPRCKRGAFVPEVDQVMLSADNICNMRENGIAFYGPPPAEVLPPVSPDQVRAAVRAMLAEAPKPAQRPEEQADKLLDLLRSLCALETGKPTTKAQGAEWARRHLEPRWHPVVDAALAIRRGGPAAGWDEGMARSAAELDRLLRERYAIAAQPPS</sequence>
<organism evidence="4 5">
    <name type="scientific">Symbiobacterium thermophilum</name>
    <dbReference type="NCBI Taxonomy" id="2734"/>
    <lineage>
        <taxon>Bacteria</taxon>
        <taxon>Bacillati</taxon>
        <taxon>Bacillota</taxon>
        <taxon>Clostridia</taxon>
        <taxon>Eubacteriales</taxon>
        <taxon>Symbiobacteriaceae</taxon>
        <taxon>Symbiobacterium</taxon>
    </lineage>
</organism>